<dbReference type="Pfam" id="PF17111">
    <property type="entry name" value="PigL_N"/>
    <property type="match status" value="1"/>
</dbReference>
<name>A0ABR0BBS6_PURLI</name>
<comment type="caution">
    <text evidence="3">The sequence shown here is derived from an EMBL/GenBank/DDBJ whole genome shotgun (WGS) entry which is preliminary data.</text>
</comment>
<keyword evidence="4" id="KW-1185">Reference proteome</keyword>
<organism evidence="3 4">
    <name type="scientific">Purpureocillium lilacinum</name>
    <name type="common">Paecilomyces lilacinus</name>
    <dbReference type="NCBI Taxonomy" id="33203"/>
    <lineage>
        <taxon>Eukaryota</taxon>
        <taxon>Fungi</taxon>
        <taxon>Dikarya</taxon>
        <taxon>Ascomycota</taxon>
        <taxon>Pezizomycotina</taxon>
        <taxon>Sordariomycetes</taxon>
        <taxon>Hypocreomycetidae</taxon>
        <taxon>Hypocreales</taxon>
        <taxon>Ophiocordycipitaceae</taxon>
        <taxon>Purpureocillium</taxon>
    </lineage>
</organism>
<gene>
    <name evidence="3" type="ORF">Purlil1_14254</name>
</gene>
<dbReference type="EMBL" id="JAWRVI010000609">
    <property type="protein sequence ID" value="KAK4061549.1"/>
    <property type="molecule type" value="Genomic_DNA"/>
</dbReference>
<proteinExistence type="predicted"/>
<dbReference type="Proteomes" id="UP001287286">
    <property type="component" value="Unassembled WGS sequence"/>
</dbReference>
<protein>
    <recommendedName>
        <fullName evidence="2">Azaphilone pigments biosynthesis cluster protein L N-terminal domain-containing protein</fullName>
    </recommendedName>
</protein>
<feature type="domain" description="Azaphilone pigments biosynthesis cluster protein L N-terminal" evidence="2">
    <location>
        <begin position="243"/>
        <end position="378"/>
    </location>
</feature>
<dbReference type="InterPro" id="IPR031348">
    <property type="entry name" value="PigL_N"/>
</dbReference>
<evidence type="ECO:0000313" key="3">
    <source>
        <dbReference type="EMBL" id="KAK4061549.1"/>
    </source>
</evidence>
<evidence type="ECO:0000259" key="2">
    <source>
        <dbReference type="Pfam" id="PF17111"/>
    </source>
</evidence>
<feature type="region of interest" description="Disordered" evidence="1">
    <location>
        <begin position="167"/>
        <end position="193"/>
    </location>
</feature>
<evidence type="ECO:0000256" key="1">
    <source>
        <dbReference type="SAM" id="MobiDB-lite"/>
    </source>
</evidence>
<evidence type="ECO:0000313" key="4">
    <source>
        <dbReference type="Proteomes" id="UP001287286"/>
    </source>
</evidence>
<accession>A0ABR0BBS6</accession>
<reference evidence="3 4" key="1">
    <citation type="journal article" date="2024" name="Microbiol. Resour. Announc.">
        <title>Genome annotations for the ascomycete fungi Trichoderma harzianum, Trichoderma aggressivum, and Purpureocillium lilacinum.</title>
        <authorList>
            <person name="Beijen E.P.W."/>
            <person name="Ohm R.A."/>
        </authorList>
    </citation>
    <scope>NUCLEOTIDE SEQUENCE [LARGE SCALE GENOMIC DNA]</scope>
    <source>
        <strain evidence="3 4">CBS 150709</strain>
    </source>
</reference>
<sequence length="398" mass="43696">MAIHFGPPAGLVLASETTRDLQFVGMPPGTVLLAPMSVRIQCQRKRPWQQNDGRSLDRVALELRGTRTTNVGGRAVPAQCDPYSLYVQLSRCRTLDGIMLVSRVRERDLVGNRVPDEMRSAQARLEELSDKTLGEALEWLGDECQSREQPITGQTLPAIRSRAAEEQSCLGGRASQREPGERQGTGAESSRNFVPQGTSFLKAHVDSPLGTSFLKAYLSSLHFALSPVNSNHSFSGVLTREMADPLRISASSVVAVVTAGIQSTQSLYDTIKRFQSRDKTLHRLQNEVGDIINILGTCKEAANTDTSLPALLEGPVDRCSQVCRAFEHSMKEFRGKSKTSFLDWAKLEFMRGDINDFIDTLSGYKATISVGLGVVTMQVFLPFHGLRILTLVVCNGLN</sequence>